<dbReference type="AlphaFoldDB" id="W9QFP5"/>
<dbReference type="Proteomes" id="UP000030645">
    <property type="component" value="Unassembled WGS sequence"/>
</dbReference>
<protein>
    <submittedName>
        <fullName evidence="1">Uncharacterized protein</fullName>
    </submittedName>
</protein>
<gene>
    <name evidence="1" type="ORF">L484_008127</name>
</gene>
<organism evidence="1 2">
    <name type="scientific">Morus notabilis</name>
    <dbReference type="NCBI Taxonomy" id="981085"/>
    <lineage>
        <taxon>Eukaryota</taxon>
        <taxon>Viridiplantae</taxon>
        <taxon>Streptophyta</taxon>
        <taxon>Embryophyta</taxon>
        <taxon>Tracheophyta</taxon>
        <taxon>Spermatophyta</taxon>
        <taxon>Magnoliopsida</taxon>
        <taxon>eudicotyledons</taxon>
        <taxon>Gunneridae</taxon>
        <taxon>Pentapetalae</taxon>
        <taxon>rosids</taxon>
        <taxon>fabids</taxon>
        <taxon>Rosales</taxon>
        <taxon>Moraceae</taxon>
        <taxon>Moreae</taxon>
        <taxon>Morus</taxon>
    </lineage>
</organism>
<evidence type="ECO:0000313" key="1">
    <source>
        <dbReference type="EMBL" id="EXB34866.1"/>
    </source>
</evidence>
<sequence length="123" mass="13253">MLWPVIASAAAGSMGKAALARDSRGLWPQQDGESGSYSCRIRNFKKMNLHAIWPVAASSHRWHLGIPIMAIGPLQRGAAAVSTEATVRPLLSPRGLSTLRVCSTMGCDLEFFWYSTGPIGLVN</sequence>
<evidence type="ECO:0000313" key="2">
    <source>
        <dbReference type="Proteomes" id="UP000030645"/>
    </source>
</evidence>
<name>W9QFP5_9ROSA</name>
<dbReference type="EMBL" id="KE343549">
    <property type="protein sequence ID" value="EXB34866.1"/>
    <property type="molecule type" value="Genomic_DNA"/>
</dbReference>
<accession>W9QFP5</accession>
<reference evidence="2" key="1">
    <citation type="submission" date="2013-01" db="EMBL/GenBank/DDBJ databases">
        <title>Draft Genome Sequence of a Mulberry Tree, Morus notabilis C.K. Schneid.</title>
        <authorList>
            <person name="He N."/>
            <person name="Zhao S."/>
        </authorList>
    </citation>
    <scope>NUCLEOTIDE SEQUENCE</scope>
</reference>
<proteinExistence type="predicted"/>
<keyword evidence="2" id="KW-1185">Reference proteome</keyword>